<feature type="domain" description="DUF4350" evidence="2">
    <location>
        <begin position="50"/>
        <end position="163"/>
    </location>
</feature>
<protein>
    <recommendedName>
        <fullName evidence="2">DUF4350 domain-containing protein</fullName>
    </recommendedName>
</protein>
<dbReference type="OrthoDB" id="6638317at2"/>
<keyword evidence="4" id="KW-1185">Reference proteome</keyword>
<accession>A0A5S9PQ07</accession>
<feature type="region of interest" description="Disordered" evidence="1">
    <location>
        <begin position="164"/>
        <end position="208"/>
    </location>
</feature>
<evidence type="ECO:0000313" key="3">
    <source>
        <dbReference type="EMBL" id="CAA0106285.1"/>
    </source>
</evidence>
<dbReference type="AlphaFoldDB" id="A0A5S9PQ07"/>
<organism evidence="3 4">
    <name type="scientific">BD1-7 clade bacterium</name>
    <dbReference type="NCBI Taxonomy" id="2029982"/>
    <lineage>
        <taxon>Bacteria</taxon>
        <taxon>Pseudomonadati</taxon>
        <taxon>Pseudomonadota</taxon>
        <taxon>Gammaproteobacteria</taxon>
        <taxon>Cellvibrionales</taxon>
        <taxon>Spongiibacteraceae</taxon>
        <taxon>BD1-7 clade</taxon>
    </lineage>
</organism>
<dbReference type="Proteomes" id="UP000441399">
    <property type="component" value="Unassembled WGS sequence"/>
</dbReference>
<gene>
    <name evidence="3" type="ORF">OPDIPICF_01043</name>
</gene>
<proteinExistence type="predicted"/>
<dbReference type="Pfam" id="PF14258">
    <property type="entry name" value="DUF4350"/>
    <property type="match status" value="1"/>
</dbReference>
<reference evidence="3 4" key="1">
    <citation type="submission" date="2019-11" db="EMBL/GenBank/DDBJ databases">
        <authorList>
            <person name="Holert J."/>
        </authorList>
    </citation>
    <scope>NUCLEOTIDE SEQUENCE [LARGE SCALE GENOMIC DNA]</scope>
    <source>
        <strain evidence="3">SB11_3</strain>
    </source>
</reference>
<sequence length="489" mass="54991">MLEMKTDNTMRLGLLLGILALVIAASAWFTWVDEYYVEVPLSRFDKPVLNPYDKAEKYLESTGVNVVTIARLADIDQFSANDTLIIDDMGKLIGTRQQERLRRWVEAGGHIIVSPSEVIKDNSLLGALGLDWYELEDDSEDGSSEAEDSDQDFDADSEIVDAATELSDNENDKSLLDEPQSSANIDGKIDNSETGVTDASSSETDSTELERELSQALSDGNLEEVEALVTDMVSDEPCDCYRREIELEFDGIDEVLKATLFTPEGLIHPAMYLEEYRDVATEPDTFIEPIYWVWHEAGAMFVQFSVGEGLVSVVPETGLWRNERIAKADHAYLLSTLTGADGAVGILHHNSADHLLKQLVVRMPEMTILLAMLLGFWLWRQGRRFGPIRNLTHQRRNALSEHLRIEPLQLWRVGKAGAMADVLRTDIYQRLLLRGYPVSVMNREELNNIVIELTDIDMEALLADLEAGSISESRLTDRVKTLQRLRNEL</sequence>
<name>A0A5S9PQ07_9GAMM</name>
<evidence type="ECO:0000256" key="1">
    <source>
        <dbReference type="SAM" id="MobiDB-lite"/>
    </source>
</evidence>
<dbReference type="InterPro" id="IPR025646">
    <property type="entry name" value="DUF4350"/>
</dbReference>
<dbReference type="EMBL" id="CACSIO010000012">
    <property type="protein sequence ID" value="CAA0106285.1"/>
    <property type="molecule type" value="Genomic_DNA"/>
</dbReference>
<evidence type="ECO:0000259" key="2">
    <source>
        <dbReference type="Pfam" id="PF14258"/>
    </source>
</evidence>
<evidence type="ECO:0000313" key="4">
    <source>
        <dbReference type="Proteomes" id="UP000441399"/>
    </source>
</evidence>